<dbReference type="AlphaFoldDB" id="A0AA86SJJ6"/>
<dbReference type="EMBL" id="OY731402">
    <property type="protein sequence ID" value="CAJ1957191.1"/>
    <property type="molecule type" value="Genomic_DNA"/>
</dbReference>
<feature type="non-terminal residue" evidence="2">
    <location>
        <position position="1"/>
    </location>
</feature>
<evidence type="ECO:0000313" key="3">
    <source>
        <dbReference type="Proteomes" id="UP001189624"/>
    </source>
</evidence>
<evidence type="ECO:0000313" key="2">
    <source>
        <dbReference type="EMBL" id="CAJ1957191.1"/>
    </source>
</evidence>
<protein>
    <submittedName>
        <fullName evidence="2">Uncharacterized protein</fullName>
    </submittedName>
</protein>
<reference evidence="2" key="1">
    <citation type="submission" date="2023-10" db="EMBL/GenBank/DDBJ databases">
        <authorList>
            <person name="Domelevo Entfellner J.-B."/>
        </authorList>
    </citation>
    <scope>NUCLEOTIDE SEQUENCE</scope>
</reference>
<gene>
    <name evidence="2" type="ORF">AYBTSS11_LOCUS17067</name>
</gene>
<proteinExistence type="predicted"/>
<accession>A0AA86SJJ6</accession>
<organism evidence="2 3">
    <name type="scientific">Sphenostylis stenocarpa</name>
    <dbReference type="NCBI Taxonomy" id="92480"/>
    <lineage>
        <taxon>Eukaryota</taxon>
        <taxon>Viridiplantae</taxon>
        <taxon>Streptophyta</taxon>
        <taxon>Embryophyta</taxon>
        <taxon>Tracheophyta</taxon>
        <taxon>Spermatophyta</taxon>
        <taxon>Magnoliopsida</taxon>
        <taxon>eudicotyledons</taxon>
        <taxon>Gunneridae</taxon>
        <taxon>Pentapetalae</taxon>
        <taxon>rosids</taxon>
        <taxon>fabids</taxon>
        <taxon>Fabales</taxon>
        <taxon>Fabaceae</taxon>
        <taxon>Papilionoideae</taxon>
        <taxon>50 kb inversion clade</taxon>
        <taxon>NPAAA clade</taxon>
        <taxon>indigoferoid/millettioid clade</taxon>
        <taxon>Phaseoleae</taxon>
        <taxon>Sphenostylis</taxon>
    </lineage>
</organism>
<evidence type="ECO:0000256" key="1">
    <source>
        <dbReference type="SAM" id="MobiDB-lite"/>
    </source>
</evidence>
<sequence length="126" mass="13807">ALGKTTDWFRTVLSVKPVKGNLRLSGYSTCGQDGGVQFPHEYVEALPHRANALLNTSVAFPGILLVGKNPYVSLIPENHRRPALGHDTFPTAEKSKFTSGTPHRGSESWWNVSLVSSPVGLRLKKR</sequence>
<dbReference type="Gramene" id="rna-AYBTSS11_LOCUS17067">
    <property type="protein sequence ID" value="CAJ1957191.1"/>
    <property type="gene ID" value="gene-AYBTSS11_LOCUS17067"/>
</dbReference>
<dbReference type="Proteomes" id="UP001189624">
    <property type="component" value="Chromosome 5"/>
</dbReference>
<feature type="region of interest" description="Disordered" evidence="1">
    <location>
        <begin position="82"/>
        <end position="107"/>
    </location>
</feature>
<name>A0AA86SJJ6_9FABA</name>
<keyword evidence="3" id="KW-1185">Reference proteome</keyword>